<keyword evidence="1" id="KW-0479">Metal-binding</keyword>
<evidence type="ECO:0000313" key="5">
    <source>
        <dbReference type="EMBL" id="ORY70772.1"/>
    </source>
</evidence>
<proteinExistence type="predicted"/>
<dbReference type="GO" id="GO:0008270">
    <property type="term" value="F:zinc ion binding"/>
    <property type="evidence" value="ECO:0007669"/>
    <property type="project" value="UniProtKB-KW"/>
</dbReference>
<dbReference type="Proteomes" id="UP000193467">
    <property type="component" value="Unassembled WGS sequence"/>
</dbReference>
<dbReference type="Gene3D" id="3.30.40.10">
    <property type="entry name" value="Zinc/RING finger domain, C3HC4 (zinc finger)"/>
    <property type="match status" value="1"/>
</dbReference>
<dbReference type="AlphaFoldDB" id="A0A1Y2EGS2"/>
<keyword evidence="6" id="KW-1185">Reference proteome</keyword>
<dbReference type="STRING" id="106004.A0A1Y2EGS2"/>
<comment type="caution">
    <text evidence="5">The sequence shown here is derived from an EMBL/GenBank/DDBJ whole genome shotgun (WGS) entry which is preliminary data.</text>
</comment>
<organism evidence="5 6">
    <name type="scientific">Leucosporidium creatinivorum</name>
    <dbReference type="NCBI Taxonomy" id="106004"/>
    <lineage>
        <taxon>Eukaryota</taxon>
        <taxon>Fungi</taxon>
        <taxon>Dikarya</taxon>
        <taxon>Basidiomycota</taxon>
        <taxon>Pucciniomycotina</taxon>
        <taxon>Microbotryomycetes</taxon>
        <taxon>Leucosporidiales</taxon>
        <taxon>Leucosporidium</taxon>
    </lineage>
</organism>
<evidence type="ECO:0000313" key="6">
    <source>
        <dbReference type="Proteomes" id="UP000193467"/>
    </source>
</evidence>
<keyword evidence="2" id="KW-0863">Zinc-finger</keyword>
<gene>
    <name evidence="5" type="ORF">BCR35DRAFT_269588</name>
</gene>
<evidence type="ECO:0000259" key="4">
    <source>
        <dbReference type="SMART" id="SM00064"/>
    </source>
</evidence>
<dbReference type="Pfam" id="PF01363">
    <property type="entry name" value="FYVE"/>
    <property type="match status" value="1"/>
</dbReference>
<dbReference type="SUPFAM" id="SSF57903">
    <property type="entry name" value="FYVE/PHD zinc finger"/>
    <property type="match status" value="1"/>
</dbReference>
<reference evidence="5 6" key="1">
    <citation type="submission" date="2016-07" db="EMBL/GenBank/DDBJ databases">
        <title>Pervasive Adenine N6-methylation of Active Genes in Fungi.</title>
        <authorList>
            <consortium name="DOE Joint Genome Institute"/>
            <person name="Mondo S.J."/>
            <person name="Dannebaum R.O."/>
            <person name="Kuo R.C."/>
            <person name="Labutti K."/>
            <person name="Haridas S."/>
            <person name="Kuo A."/>
            <person name="Salamov A."/>
            <person name="Ahrendt S.R."/>
            <person name="Lipzen A."/>
            <person name="Sullivan W."/>
            <person name="Andreopoulos W.B."/>
            <person name="Clum A."/>
            <person name="Lindquist E."/>
            <person name="Daum C."/>
            <person name="Ramamoorthy G.K."/>
            <person name="Gryganskyi A."/>
            <person name="Culley D."/>
            <person name="Magnuson J.K."/>
            <person name="James T.Y."/>
            <person name="O'Malley M.A."/>
            <person name="Stajich J.E."/>
            <person name="Spatafora J.W."/>
            <person name="Visel A."/>
            <person name="Grigoriev I.V."/>
        </authorList>
    </citation>
    <scope>NUCLEOTIDE SEQUENCE [LARGE SCALE GENOMIC DNA]</scope>
    <source>
        <strain evidence="5 6">62-1032</strain>
    </source>
</reference>
<accession>A0A1Y2EGS2</accession>
<evidence type="ECO:0000256" key="3">
    <source>
        <dbReference type="ARBA" id="ARBA00022833"/>
    </source>
</evidence>
<feature type="domain" description="FYVE zinc finger" evidence="4">
    <location>
        <begin position="46"/>
        <end position="97"/>
    </location>
</feature>
<dbReference type="EMBL" id="MCGR01000054">
    <property type="protein sequence ID" value="ORY70772.1"/>
    <property type="molecule type" value="Genomic_DNA"/>
</dbReference>
<name>A0A1Y2EGS2_9BASI</name>
<dbReference type="InterPro" id="IPR000306">
    <property type="entry name" value="Znf_FYVE"/>
</dbReference>
<dbReference type="InParanoid" id="A0A1Y2EGS2"/>
<protein>
    <recommendedName>
        <fullName evidence="4">FYVE zinc finger domain-containing protein</fullName>
    </recommendedName>
</protein>
<dbReference type="OrthoDB" id="660555at2759"/>
<feature type="non-terminal residue" evidence="5">
    <location>
        <position position="97"/>
    </location>
</feature>
<dbReference type="InterPro" id="IPR013083">
    <property type="entry name" value="Znf_RING/FYVE/PHD"/>
</dbReference>
<evidence type="ECO:0000256" key="2">
    <source>
        <dbReference type="ARBA" id="ARBA00022771"/>
    </source>
</evidence>
<dbReference type="InterPro" id="IPR011011">
    <property type="entry name" value="Znf_FYVE_PHD"/>
</dbReference>
<keyword evidence="3" id="KW-0862">Zinc</keyword>
<dbReference type="SMART" id="SM00064">
    <property type="entry name" value="FYVE"/>
    <property type="match status" value="1"/>
</dbReference>
<evidence type="ECO:0000256" key="1">
    <source>
        <dbReference type="ARBA" id="ARBA00022723"/>
    </source>
</evidence>
<sequence>MFNLLAPPRAPCCLNPSGGYVGSLSQLPPRANRSADIPLLALPLRPSVLPLQPDEEALICADADCTIRFGLIDRKHHCRRCGEIYCAAHSSRTSSLW</sequence>